<dbReference type="SUPFAM" id="SSF56112">
    <property type="entry name" value="Protein kinase-like (PK-like)"/>
    <property type="match status" value="1"/>
</dbReference>
<name>A0A9X2WGQ9_9GAMM</name>
<gene>
    <name evidence="1" type="ORF">NYR02_13715</name>
</gene>
<reference evidence="1" key="2">
    <citation type="submission" date="2022-08" db="EMBL/GenBank/DDBJ databases">
        <authorList>
            <person name="Dong C."/>
        </authorList>
    </citation>
    <scope>NUCLEOTIDE SEQUENCE</scope>
    <source>
        <strain evidence="1">59MF3M-4</strain>
    </source>
</reference>
<keyword evidence="2" id="KW-1185">Reference proteome</keyword>
<sequence length="238" mass="28029">MPFFTSVLNQFPQHSLQVKTINAGQQRQCFIIHRKPQAPHWQEENVREIKDDEISRVIETSAGYIVKYIKQRTWHDNLRIFWGASKISTELRSCIFLQNLGLRVPRVLEYGMAFIPGHLWGVTGYYLMEKHLAADIVKHHFRHCDQPARQKILTQLVHDLQRMRDACCVYRDLSFRNMMTDDNGELFWIDTNIRRYSKAGDKFIADWNKTLKVLLQELSMMSEPAEHDGQRAIQALML</sequence>
<protein>
    <recommendedName>
        <fullName evidence="3">Protein kinase domain-containing protein</fullName>
    </recommendedName>
</protein>
<evidence type="ECO:0008006" key="3">
    <source>
        <dbReference type="Google" id="ProtNLM"/>
    </source>
</evidence>
<evidence type="ECO:0000313" key="1">
    <source>
        <dbReference type="EMBL" id="MCT7360073.1"/>
    </source>
</evidence>
<reference evidence="1" key="1">
    <citation type="journal article" date="2022" name="Front. Microbiol.">
        <title>Genome-based taxonomic rearrangement of Oceanobacter-related bacteria including the description of Thalassolituus hydrocarbonoclasticus sp. nov. and Thalassolituus pacificus sp. nov. and emended description of the genus Thalassolituus.</title>
        <authorList>
            <person name="Dong C."/>
            <person name="Wei L."/>
            <person name="Wang J."/>
            <person name="Lai Q."/>
            <person name="Huang Z."/>
            <person name="Shao Z."/>
        </authorList>
    </citation>
    <scope>NUCLEOTIDE SEQUENCE</scope>
    <source>
        <strain evidence="1">59MF3M-4</strain>
    </source>
</reference>
<dbReference type="Gene3D" id="1.10.510.10">
    <property type="entry name" value="Transferase(Phosphotransferase) domain 1"/>
    <property type="match status" value="1"/>
</dbReference>
<organism evidence="1 2">
    <name type="scientific">Thalassolituus pacificus</name>
    <dbReference type="NCBI Taxonomy" id="2975440"/>
    <lineage>
        <taxon>Bacteria</taxon>
        <taxon>Pseudomonadati</taxon>
        <taxon>Pseudomonadota</taxon>
        <taxon>Gammaproteobacteria</taxon>
        <taxon>Oceanospirillales</taxon>
        <taxon>Oceanospirillaceae</taxon>
        <taxon>Thalassolituus</taxon>
    </lineage>
</organism>
<dbReference type="RefSeq" id="WP_260976918.1">
    <property type="nucleotide sequence ID" value="NZ_JAOANI010000022.1"/>
</dbReference>
<evidence type="ECO:0000313" key="2">
    <source>
        <dbReference type="Proteomes" id="UP001147830"/>
    </source>
</evidence>
<dbReference type="InterPro" id="IPR011009">
    <property type="entry name" value="Kinase-like_dom_sf"/>
</dbReference>
<dbReference type="EMBL" id="JAOANI010000022">
    <property type="protein sequence ID" value="MCT7360073.1"/>
    <property type="molecule type" value="Genomic_DNA"/>
</dbReference>
<dbReference type="Proteomes" id="UP001147830">
    <property type="component" value="Unassembled WGS sequence"/>
</dbReference>
<proteinExistence type="predicted"/>
<dbReference type="AlphaFoldDB" id="A0A9X2WGQ9"/>
<accession>A0A9X2WGQ9</accession>
<comment type="caution">
    <text evidence="1">The sequence shown here is derived from an EMBL/GenBank/DDBJ whole genome shotgun (WGS) entry which is preliminary data.</text>
</comment>